<proteinExistence type="predicted"/>
<evidence type="ECO:0000259" key="1">
    <source>
        <dbReference type="Pfam" id="PF00144"/>
    </source>
</evidence>
<dbReference type="eggNOG" id="COG1680">
    <property type="taxonomic scope" value="Bacteria"/>
</dbReference>
<dbReference type="InterPro" id="IPR050491">
    <property type="entry name" value="AmpC-like"/>
</dbReference>
<organism evidence="2 3">
    <name type="scientific">Spirosoma linguale (strain ATCC 33905 / DSM 74 / LMG 10896 / Claus 1)</name>
    <dbReference type="NCBI Taxonomy" id="504472"/>
    <lineage>
        <taxon>Bacteria</taxon>
        <taxon>Pseudomonadati</taxon>
        <taxon>Bacteroidota</taxon>
        <taxon>Cytophagia</taxon>
        <taxon>Cytophagales</taxon>
        <taxon>Cytophagaceae</taxon>
        <taxon>Spirosoma</taxon>
    </lineage>
</organism>
<gene>
    <name evidence="2" type="ordered locus">Slin_4638</name>
</gene>
<evidence type="ECO:0000313" key="3">
    <source>
        <dbReference type="Proteomes" id="UP000002028"/>
    </source>
</evidence>
<dbReference type="HOGENOM" id="CLU_020027_7_4_10"/>
<dbReference type="InterPro" id="IPR012338">
    <property type="entry name" value="Beta-lactam/transpept-like"/>
</dbReference>
<dbReference type="MEROPS" id="S12.006"/>
<evidence type="ECO:0000313" key="2">
    <source>
        <dbReference type="EMBL" id="ADB40616.1"/>
    </source>
</evidence>
<dbReference type="InterPro" id="IPR001466">
    <property type="entry name" value="Beta-lactam-related"/>
</dbReference>
<accession>D2QNT0</accession>
<feature type="domain" description="Beta-lactamase-related" evidence="1">
    <location>
        <begin position="46"/>
        <end position="361"/>
    </location>
</feature>
<dbReference type="KEGG" id="sli:Slin_4638"/>
<dbReference type="STRING" id="504472.Slin_4638"/>
<dbReference type="Proteomes" id="UP000002028">
    <property type="component" value="Chromosome"/>
</dbReference>
<dbReference type="PANTHER" id="PTHR46825">
    <property type="entry name" value="D-ALANYL-D-ALANINE-CARBOXYPEPTIDASE/ENDOPEPTIDASE AMPH"/>
    <property type="match status" value="1"/>
</dbReference>
<dbReference type="SUPFAM" id="SSF56601">
    <property type="entry name" value="beta-lactamase/transpeptidase-like"/>
    <property type="match status" value="1"/>
</dbReference>
<protein>
    <submittedName>
        <fullName evidence="2">Beta-lactamase</fullName>
    </submittedName>
</protein>
<dbReference type="PANTHER" id="PTHR46825:SF8">
    <property type="entry name" value="BETA-LACTAMASE-RELATED"/>
    <property type="match status" value="1"/>
</dbReference>
<dbReference type="Pfam" id="PF00144">
    <property type="entry name" value="Beta-lactamase"/>
    <property type="match status" value="1"/>
</dbReference>
<reference evidence="2 3" key="1">
    <citation type="journal article" date="2010" name="Stand. Genomic Sci.">
        <title>Complete genome sequence of Spirosoma linguale type strain (1).</title>
        <authorList>
            <person name="Lail K."/>
            <person name="Sikorski J."/>
            <person name="Saunders E."/>
            <person name="Lapidus A."/>
            <person name="Glavina Del Rio T."/>
            <person name="Copeland A."/>
            <person name="Tice H."/>
            <person name="Cheng J.-F."/>
            <person name="Lucas S."/>
            <person name="Nolan M."/>
            <person name="Bruce D."/>
            <person name="Goodwin L."/>
            <person name="Pitluck S."/>
            <person name="Ivanova N."/>
            <person name="Mavromatis K."/>
            <person name="Ovchinnikova G."/>
            <person name="Pati A."/>
            <person name="Chen A."/>
            <person name="Palaniappan K."/>
            <person name="Land M."/>
            <person name="Hauser L."/>
            <person name="Chang Y.-J."/>
            <person name="Jeffries C.D."/>
            <person name="Chain P."/>
            <person name="Brettin T."/>
            <person name="Detter J.C."/>
            <person name="Schuetze A."/>
            <person name="Rohde M."/>
            <person name="Tindall B.J."/>
            <person name="Goeker M."/>
            <person name="Bristow J."/>
            <person name="Eisen J.A."/>
            <person name="Markowitz V."/>
            <person name="Hugenholtz P."/>
            <person name="Kyrpides N.C."/>
            <person name="Klenk H.-P."/>
            <person name="Chen F."/>
        </authorList>
    </citation>
    <scope>NUCLEOTIDE SEQUENCE [LARGE SCALE GENOMIC DNA]</scope>
    <source>
        <strain evidence="3">ATCC 33905 / DSM 74 / LMG 10896 / Claus 1</strain>
    </source>
</reference>
<name>D2QNT0_SPILD</name>
<dbReference type="EMBL" id="CP001769">
    <property type="protein sequence ID" value="ADB40616.1"/>
    <property type="molecule type" value="Genomic_DNA"/>
</dbReference>
<dbReference type="AlphaFoldDB" id="D2QNT0"/>
<dbReference type="Gene3D" id="3.40.710.10">
    <property type="entry name" value="DD-peptidase/beta-lactamase superfamily"/>
    <property type="match status" value="1"/>
</dbReference>
<dbReference type="RefSeq" id="WP_012929120.1">
    <property type="nucleotide sequence ID" value="NC_013730.1"/>
</dbReference>
<sequence>MNAWLISTLLLFPTALVYPKQSPVLPTLLRKAPTDNPLKHPVDVVVEQAAQHFMAAPQSVGLSIGILKDGQTFVYNYGTVDRDRQQLPTSQTIYPLASITKTFTGALLAQAVVEGKVKLGDDIRMYLAGHYPNLAYQGQPIRLVHLINHRSGLPFLLPDRPEAFVNTSVPSSAIAAELLRDYSQANFYADLHRVTLGNTPGSTFRYSNAGAQLLGYILEKVYDRPFEELVRLKLTQPLAMIDTKITLTATDQHRFVKGYNCDGVQMPDSPDQLQGASALKSTVADMLNYIQWNVAEQADAARLAHQLTWGNENGYSAGLNWQMIQLAGQRVIWQDGNLPGFSSLCVNYPELNMGIVVLSNECDRRTAFRITTLANHIMKTLDERAIKLPN</sequence>
<keyword evidence="3" id="KW-1185">Reference proteome</keyword>